<dbReference type="OrthoDB" id="10255210at2759"/>
<dbReference type="PANTHER" id="PTHR12086">
    <property type="entry name" value="EF-HAND DOMAIN C-TERMINAL CONTAINING PROTEIN"/>
    <property type="match status" value="1"/>
</dbReference>
<keyword evidence="5" id="KW-0206">Cytoskeleton</keyword>
<dbReference type="EMBL" id="CAIX01000097">
    <property type="protein sequence ID" value="CCI45371.1"/>
    <property type="molecule type" value="Genomic_DNA"/>
</dbReference>
<keyword evidence="4" id="KW-0677">Repeat</keyword>
<keyword evidence="10" id="KW-1185">Reference proteome</keyword>
<evidence type="ECO:0000256" key="2">
    <source>
        <dbReference type="ARBA" id="ARBA00004245"/>
    </source>
</evidence>
<comment type="caution">
    <text evidence="9">The sequence shown here is derived from an EMBL/GenBank/DDBJ whole genome shotgun (WGS) entry which is preliminary data.</text>
</comment>
<accession>A0A024GF35</accession>
<feature type="domain" description="DM10" evidence="8">
    <location>
        <begin position="948"/>
        <end position="1051"/>
    </location>
</feature>
<keyword evidence="3" id="KW-0963">Cytoplasm</keyword>
<evidence type="ECO:0000256" key="4">
    <source>
        <dbReference type="ARBA" id="ARBA00022737"/>
    </source>
</evidence>
<feature type="region of interest" description="Disordered" evidence="7">
    <location>
        <begin position="1249"/>
        <end position="1268"/>
    </location>
</feature>
<dbReference type="InterPro" id="IPR006602">
    <property type="entry name" value="DM10_dom"/>
</dbReference>
<dbReference type="FunFam" id="2.30.29.170:FF:000004">
    <property type="entry name" value="EF-hand domain containing 2"/>
    <property type="match status" value="1"/>
</dbReference>
<evidence type="ECO:0000259" key="8">
    <source>
        <dbReference type="PROSITE" id="PS51336"/>
    </source>
</evidence>
<reference evidence="9 10" key="1">
    <citation type="submission" date="2012-05" db="EMBL/GenBank/DDBJ databases">
        <title>Recombination and specialization in a pathogen metapopulation.</title>
        <authorList>
            <person name="Gardiner A."/>
            <person name="Kemen E."/>
            <person name="Schultz-Larsen T."/>
            <person name="MacLean D."/>
            <person name="Van Oosterhout C."/>
            <person name="Jones J.D.G."/>
        </authorList>
    </citation>
    <scope>NUCLEOTIDE SEQUENCE [LARGE SCALE GENOMIC DNA]</scope>
    <source>
        <strain evidence="9 10">Ac Nc2</strain>
    </source>
</reference>
<protein>
    <recommendedName>
        <fullName evidence="8">DM10 domain-containing protein</fullName>
    </recommendedName>
</protein>
<name>A0A024GF35_9STRA</name>
<sequence>MDSPRPGTPRSYGESSHDMDGVYRSVFQQPVLSIPPTAPSYSWIEFLLIPEALEQHQNEHSEISAIELIREFLDQAQLVSDEGNSGNQRFISLLATAAKVVVEMNISLPEIENLFPIHYQRLLMDGLAAMKTNELMFNRWIIRAITKQHLASPFCAESAQVALGDFFADQRAIAQNLKSLLSDVKTLEANPAWMDLGVYYFNIEQYAIAFECFGSADPKSDDFAPLEKERLEGYLLACKSVLSKQEQSSKQWIKQAWKAQRWDEIIQKLNKEILTADTEDGEIGICVDDRTLLEEAAFRQARRCAEMSTSSTAERRISRMFYSELVVSNTGFRLWTATTSELVFVQDELHHRFINLLYSEMQSEAMDALDESPNSSIEESVTFASLATKIVDLFCFLLEKSKGTEQQKVADDKVDRLCRTFENLLVSFPALHSLPGTRRFLSQCPSLHLNWSDQDHTIAQLFSQELRLQKIDRKQQIADSVTKYSLGTKQAKMEFYSTLLQRDDTLELLTAIACCMVDNRWNILYEWEGRMRDSTDETTTIVRMKLQLAVCFGDIAKLLASDSHLLEKSSRSFKSTEQALDLTKSQTLFSALVSAQKSLNVDSTKPFSFSWDDILDEIPQSLLQQVVDIAAGLYSHCLVQYKSRNMFDLTPFGDLALVVAFANATTDQETPKGFRQDIAKLLQSGVSKLVQRCPNNSQWHVARASLLLNPITPHLESDDADTFLLLDPRAALSEYILAASLATNHFSESRAVTDVIDQVHLVKLVKYGLQLVSQASDTCDQGYFQYFWELSFLEVLMQVFANPAQYNQRYSIFSLFQVQFAIALAHSAIKLLTNLVQTPELNACNSETVLETLKHRMLRFQSISFIIDFSDMMHRNPILGGTTYDPRLKSHSKPQRFKIIQPTMRIDSKALIVPSISSEKRYFETSAAEIGKLDRNSLLESKFAPQNVDKVLRFYAFFLETVDESNLEELRLRKSVVLVYVSDNTFEIQEPRMLNSGIPQGAFLKRCQLPKVSGFYVASDLSLGMELAVFGRIFKICDCDAFTREYFARMGWNIGCSIIIPEDKYTVTRKEITKMCGGDVDHFYGKKRYPLKTFMEASLGNSVRSHLQSEKKRKFLANACKILCFHCEHDAQEQLYGALKRYKLCFFLEDDTMEIKEVLSPNSGRLPFPLLLKRTRQLKAWTEFLSDEQDRGVEEPKPREAYFNEEDLYVGAVLNVFGRELKLVDTDAFTRDYYRVVWGMELAEPMSTAREEIASPTRKPLAEKSTLDPAQAPKKDLLKLVEFDRKVLRFVAKLISNRKEQAQRRVVIAYYLADDTIAIFEPEQRNSGISPGKFLERGQYKSPQGKPYVFSQLAIGEELTFNAHRFELLDADEYTKKFLAA</sequence>
<evidence type="ECO:0000313" key="10">
    <source>
        <dbReference type="Proteomes" id="UP000053237"/>
    </source>
</evidence>
<dbReference type="SMART" id="SM00676">
    <property type="entry name" value="DM10"/>
    <property type="match status" value="3"/>
</dbReference>
<evidence type="ECO:0000256" key="3">
    <source>
        <dbReference type="ARBA" id="ARBA00022490"/>
    </source>
</evidence>
<dbReference type="PANTHER" id="PTHR12086:SF9">
    <property type="entry name" value="EF-HAND DOMAIN-CONTAINING PROTEIN 1"/>
    <property type="match status" value="1"/>
</dbReference>
<dbReference type="GO" id="GO:0005930">
    <property type="term" value="C:axoneme"/>
    <property type="evidence" value="ECO:0007669"/>
    <property type="project" value="TreeGrafter"/>
</dbReference>
<feature type="domain" description="DM10" evidence="8">
    <location>
        <begin position="1284"/>
        <end position="1381"/>
    </location>
</feature>
<gene>
    <name evidence="9" type="ORF">BN9_062680</name>
</gene>
<dbReference type="STRING" id="65357.A0A024GF35"/>
<dbReference type="Pfam" id="PF06565">
    <property type="entry name" value="DM10_dom"/>
    <property type="match status" value="3"/>
</dbReference>
<keyword evidence="6" id="KW-0966">Cell projection</keyword>
<dbReference type="GO" id="GO:0000281">
    <property type="term" value="P:mitotic cytokinesis"/>
    <property type="evidence" value="ECO:0007669"/>
    <property type="project" value="TreeGrafter"/>
</dbReference>
<evidence type="ECO:0000256" key="1">
    <source>
        <dbReference type="ARBA" id="ARBA00004138"/>
    </source>
</evidence>
<evidence type="ECO:0000256" key="5">
    <source>
        <dbReference type="ARBA" id="ARBA00023212"/>
    </source>
</evidence>
<proteinExistence type="predicted"/>
<dbReference type="Gene3D" id="2.30.29.170">
    <property type="match status" value="3"/>
</dbReference>
<feature type="domain" description="DM10" evidence="8">
    <location>
        <begin position="1119"/>
        <end position="1238"/>
    </location>
</feature>
<dbReference type="InParanoid" id="A0A024GF35"/>
<evidence type="ECO:0000256" key="6">
    <source>
        <dbReference type="ARBA" id="ARBA00023273"/>
    </source>
</evidence>
<evidence type="ECO:0000256" key="7">
    <source>
        <dbReference type="SAM" id="MobiDB-lite"/>
    </source>
</evidence>
<dbReference type="GO" id="GO:0060285">
    <property type="term" value="P:cilium-dependent cell motility"/>
    <property type="evidence" value="ECO:0007669"/>
    <property type="project" value="TreeGrafter"/>
</dbReference>
<dbReference type="Proteomes" id="UP000053237">
    <property type="component" value="Unassembled WGS sequence"/>
</dbReference>
<comment type="subcellular location">
    <subcellularLocation>
        <location evidence="1">Cell projection</location>
        <location evidence="1">Cilium</location>
    </subcellularLocation>
    <subcellularLocation>
        <location evidence="2">Cytoplasm</location>
        <location evidence="2">Cytoskeleton</location>
    </subcellularLocation>
</comment>
<evidence type="ECO:0000313" key="9">
    <source>
        <dbReference type="EMBL" id="CCI45371.1"/>
    </source>
</evidence>
<organism evidence="9 10">
    <name type="scientific">Albugo candida</name>
    <dbReference type="NCBI Taxonomy" id="65357"/>
    <lineage>
        <taxon>Eukaryota</taxon>
        <taxon>Sar</taxon>
        <taxon>Stramenopiles</taxon>
        <taxon>Oomycota</taxon>
        <taxon>Peronosporomycetes</taxon>
        <taxon>Albuginales</taxon>
        <taxon>Albuginaceae</taxon>
        <taxon>Albugo</taxon>
    </lineage>
</organism>
<dbReference type="PROSITE" id="PS51336">
    <property type="entry name" value="DM10"/>
    <property type="match status" value="3"/>
</dbReference>
<dbReference type="GO" id="GO:0072686">
    <property type="term" value="C:mitotic spindle"/>
    <property type="evidence" value="ECO:0007669"/>
    <property type="project" value="TreeGrafter"/>
</dbReference>
<dbReference type="FunFam" id="2.30.29.170:FF:000002">
    <property type="entry name" value="EF-hand domain (C-terminal) containing 1"/>
    <property type="match status" value="1"/>
</dbReference>
<dbReference type="InterPro" id="IPR040193">
    <property type="entry name" value="EFHC1/EFHC2/EFHB"/>
</dbReference>
<dbReference type="GO" id="GO:0043014">
    <property type="term" value="F:alpha-tubulin binding"/>
    <property type="evidence" value="ECO:0007669"/>
    <property type="project" value="TreeGrafter"/>
</dbReference>
<dbReference type="GO" id="GO:0007052">
    <property type="term" value="P:mitotic spindle organization"/>
    <property type="evidence" value="ECO:0007669"/>
    <property type="project" value="TreeGrafter"/>
</dbReference>